<reference evidence="5" key="1">
    <citation type="journal article" date="2015" name="Nature">
        <title>Complex archaea that bridge the gap between prokaryotes and eukaryotes.</title>
        <authorList>
            <person name="Spang A."/>
            <person name="Saw J.H."/>
            <person name="Jorgensen S.L."/>
            <person name="Zaremba-Niedzwiedzka K."/>
            <person name="Martijn J."/>
            <person name="Lind A.E."/>
            <person name="van Eijk R."/>
            <person name="Schleper C."/>
            <person name="Guy L."/>
            <person name="Ettema T.J."/>
        </authorList>
    </citation>
    <scope>NUCLEOTIDE SEQUENCE</scope>
</reference>
<dbReference type="InterPro" id="IPR015421">
    <property type="entry name" value="PyrdxlP-dep_Trfase_major"/>
</dbReference>
<name>A0A0F9IUG2_9ZZZZ</name>
<feature type="domain" description="Aromatic amino acid beta-eliminating lyase/threonine aldolase" evidence="4">
    <location>
        <begin position="1"/>
        <end position="147"/>
    </location>
</feature>
<dbReference type="SUPFAM" id="SSF53383">
    <property type="entry name" value="PLP-dependent transferases"/>
    <property type="match status" value="1"/>
</dbReference>
<dbReference type="EMBL" id="LAZR01013087">
    <property type="protein sequence ID" value="KKM23624.1"/>
    <property type="molecule type" value="Genomic_DNA"/>
</dbReference>
<evidence type="ECO:0000256" key="1">
    <source>
        <dbReference type="ARBA" id="ARBA00001933"/>
    </source>
</evidence>
<evidence type="ECO:0000256" key="3">
    <source>
        <dbReference type="ARBA" id="ARBA00022898"/>
    </source>
</evidence>
<feature type="non-terminal residue" evidence="5">
    <location>
        <position position="1"/>
    </location>
</feature>
<dbReference type="Gene3D" id="3.90.1150.10">
    <property type="entry name" value="Aspartate Aminotransferase, domain 1"/>
    <property type="match status" value="1"/>
</dbReference>
<dbReference type="NCBIfam" id="NF041359">
    <property type="entry name" value="GntG_guanitoxin"/>
    <property type="match status" value="1"/>
</dbReference>
<dbReference type="AlphaFoldDB" id="A0A0F9IUG2"/>
<evidence type="ECO:0000259" key="4">
    <source>
        <dbReference type="Pfam" id="PF01212"/>
    </source>
</evidence>
<dbReference type="GO" id="GO:0005829">
    <property type="term" value="C:cytosol"/>
    <property type="evidence" value="ECO:0007669"/>
    <property type="project" value="TreeGrafter"/>
</dbReference>
<dbReference type="InterPro" id="IPR015424">
    <property type="entry name" value="PyrdxlP-dep_Trfase"/>
</dbReference>
<evidence type="ECO:0000313" key="5">
    <source>
        <dbReference type="EMBL" id="KKM23624.1"/>
    </source>
</evidence>
<comment type="caution">
    <text evidence="5">The sequence shown here is derived from an EMBL/GenBank/DDBJ whole genome shotgun (WGS) entry which is preliminary data.</text>
</comment>
<evidence type="ECO:0000256" key="2">
    <source>
        <dbReference type="ARBA" id="ARBA00006966"/>
    </source>
</evidence>
<gene>
    <name evidence="5" type="ORF">LCGC14_1613350</name>
</gene>
<comment type="similarity">
    <text evidence="2">Belongs to the threonine aldolase family.</text>
</comment>
<dbReference type="Pfam" id="PF01212">
    <property type="entry name" value="Beta_elim_lyase"/>
    <property type="match status" value="1"/>
</dbReference>
<keyword evidence="3" id="KW-0663">Pyridoxal phosphate</keyword>
<organism evidence="5">
    <name type="scientific">marine sediment metagenome</name>
    <dbReference type="NCBI Taxonomy" id="412755"/>
    <lineage>
        <taxon>unclassified sequences</taxon>
        <taxon>metagenomes</taxon>
        <taxon>ecological metagenomes</taxon>
    </lineage>
</organism>
<dbReference type="GO" id="GO:0006567">
    <property type="term" value="P:L-threonine catabolic process"/>
    <property type="evidence" value="ECO:0007669"/>
    <property type="project" value="TreeGrafter"/>
</dbReference>
<dbReference type="PANTHER" id="PTHR48097:SF9">
    <property type="entry name" value="L-THREONINE ALDOLASE"/>
    <property type="match status" value="1"/>
</dbReference>
<accession>A0A0F9IUG2</accession>
<sequence length="203" mass="21435">HNLCGGSVLDEDDLAAVRALADEHDLPVHLDGARLFNAALALAVPASQLAQYADSVAFSLCKGLACPVGSVLCGSEEFIGEARRYRKMLGGGMRQAGIIAAAGVYALENMVDRLADDNENASALAESLASMPGIELAPPPQSNLVYFTVEGWSLGELVRRLEERRVLCLDEGSRIRMVTHYGIDGGDVEKVVAIVRSLVAAGA</sequence>
<proteinExistence type="inferred from homology"/>
<comment type="cofactor">
    <cofactor evidence="1">
        <name>pyridoxal 5'-phosphate</name>
        <dbReference type="ChEBI" id="CHEBI:597326"/>
    </cofactor>
</comment>
<dbReference type="InterPro" id="IPR023603">
    <property type="entry name" value="Low_specificity_L-TA-like"/>
</dbReference>
<dbReference type="PANTHER" id="PTHR48097">
    <property type="entry name" value="L-THREONINE ALDOLASE-RELATED"/>
    <property type="match status" value="1"/>
</dbReference>
<dbReference type="InterPro" id="IPR015422">
    <property type="entry name" value="PyrdxlP-dep_Trfase_small"/>
</dbReference>
<dbReference type="InterPro" id="IPR001597">
    <property type="entry name" value="ArAA_b-elim_lyase/Thr_aldolase"/>
</dbReference>
<dbReference type="GO" id="GO:0006545">
    <property type="term" value="P:glycine biosynthetic process"/>
    <property type="evidence" value="ECO:0007669"/>
    <property type="project" value="TreeGrafter"/>
</dbReference>
<dbReference type="Gene3D" id="3.40.640.10">
    <property type="entry name" value="Type I PLP-dependent aspartate aminotransferase-like (Major domain)"/>
    <property type="match status" value="1"/>
</dbReference>
<protein>
    <recommendedName>
        <fullName evidence="4">Aromatic amino acid beta-eliminating lyase/threonine aldolase domain-containing protein</fullName>
    </recommendedName>
</protein>
<dbReference type="GO" id="GO:0008732">
    <property type="term" value="F:L-allo-threonine aldolase activity"/>
    <property type="evidence" value="ECO:0007669"/>
    <property type="project" value="TreeGrafter"/>
</dbReference>